<feature type="domain" description="Glycosyl transferase family 1" evidence="1">
    <location>
        <begin position="241"/>
        <end position="389"/>
    </location>
</feature>
<dbReference type="EMBL" id="QXWZ01000033">
    <property type="protein sequence ID" value="NBI80118.1"/>
    <property type="molecule type" value="Genomic_DNA"/>
</dbReference>
<protein>
    <submittedName>
        <fullName evidence="2">Glycosyltransferase</fullName>
    </submittedName>
</protein>
<evidence type="ECO:0000313" key="2">
    <source>
        <dbReference type="EMBL" id="NBI80118.1"/>
    </source>
</evidence>
<dbReference type="CDD" id="cd03811">
    <property type="entry name" value="GT4_GT28_WabH-like"/>
    <property type="match status" value="1"/>
</dbReference>
<sequence length="408" mass="46560">MGCLDGGRGGADVKELLYLFEDINYRNGVRTVTAEQICQLKSFYKITLFSLTRPNEQSLELFNAPIIGIEIWEMMDTLSKPCMEVLRSPQIGTLKKLKRLWYALWRRMSKQEPLERLLTARFFDIFESFDIVIVLNETSRLRPLAARLTHPKKVQWIHTCYALWRAQSAWARAQTANDGILYQSFDWIVTLSLRNRESFISIWPQLAARTVSIMNLMPDELIREKAMQPCLVELEPFRPWMVTICRFEASKAIDRLIRVAERLKKAGQNFCWYLVGSGESERDIKRHITTAGLQDTVILTGALENPYPLLKQCDLFVLPSVYEGTPVTICEALILGIPVAATDVGGIADLIENGINGLLLQNTEEEIFEGLFSLLHDSSRLLRLKKGAQGYHYDNMSILQALQALLEA</sequence>
<gene>
    <name evidence="2" type="ORF">D3Z39_14850</name>
</gene>
<evidence type="ECO:0000313" key="3">
    <source>
        <dbReference type="Proteomes" id="UP000446348"/>
    </source>
</evidence>
<accession>A0A845RMI5</accession>
<keyword evidence="2" id="KW-0808">Transferase</keyword>
<dbReference type="Gene3D" id="3.40.50.2000">
    <property type="entry name" value="Glycogen Phosphorylase B"/>
    <property type="match status" value="2"/>
</dbReference>
<proteinExistence type="predicted"/>
<dbReference type="PANTHER" id="PTHR12526">
    <property type="entry name" value="GLYCOSYLTRANSFERASE"/>
    <property type="match status" value="1"/>
</dbReference>
<dbReference type="AlphaFoldDB" id="A0A845RMI5"/>
<name>A0A845RMI5_9FIRM</name>
<dbReference type="PANTHER" id="PTHR12526:SF630">
    <property type="entry name" value="GLYCOSYLTRANSFERASE"/>
    <property type="match status" value="1"/>
</dbReference>
<dbReference type="Pfam" id="PF00534">
    <property type="entry name" value="Glycos_transf_1"/>
    <property type="match status" value="1"/>
</dbReference>
<evidence type="ECO:0000259" key="1">
    <source>
        <dbReference type="Pfam" id="PF00534"/>
    </source>
</evidence>
<dbReference type="SUPFAM" id="SSF53756">
    <property type="entry name" value="UDP-Glycosyltransferase/glycogen phosphorylase"/>
    <property type="match status" value="1"/>
</dbReference>
<organism evidence="2 3">
    <name type="scientific">Anaerotruncus colihominis</name>
    <dbReference type="NCBI Taxonomy" id="169435"/>
    <lineage>
        <taxon>Bacteria</taxon>
        <taxon>Bacillati</taxon>
        <taxon>Bacillota</taxon>
        <taxon>Clostridia</taxon>
        <taxon>Eubacteriales</taxon>
        <taxon>Oscillospiraceae</taxon>
        <taxon>Anaerotruncus</taxon>
    </lineage>
</organism>
<dbReference type="Proteomes" id="UP000446348">
    <property type="component" value="Unassembled WGS sequence"/>
</dbReference>
<dbReference type="InterPro" id="IPR001296">
    <property type="entry name" value="Glyco_trans_1"/>
</dbReference>
<dbReference type="GO" id="GO:0016740">
    <property type="term" value="F:transferase activity"/>
    <property type="evidence" value="ECO:0007669"/>
    <property type="project" value="UniProtKB-KW"/>
</dbReference>
<reference evidence="2 3" key="1">
    <citation type="submission" date="2018-08" db="EMBL/GenBank/DDBJ databases">
        <title>Murine metabolic-syndrome-specific gut microbial biobank.</title>
        <authorList>
            <person name="Liu C."/>
        </authorList>
    </citation>
    <scope>NUCLEOTIDE SEQUENCE [LARGE SCALE GENOMIC DNA]</scope>
    <source>
        <strain evidence="2 3">X69</strain>
    </source>
</reference>
<comment type="caution">
    <text evidence="2">The sequence shown here is derived from an EMBL/GenBank/DDBJ whole genome shotgun (WGS) entry which is preliminary data.</text>
</comment>